<sequence>MHENNFTVETMISMLEQRDITAPINEECNKFNIKTGDIVIDYGCGSGGYTKKISELLGENGKVYAVDIHELAIESVKKKINKYQLTNVETVLVKNINEIRDTASDVIIAIDMFHMVQDKNVFLKELYRLIKKDGTLFISTHHMTSEEVERIILDSKLWTIQCEIDNCLKCIPLLK</sequence>
<dbReference type="AlphaFoldDB" id="A0A949WPL3"/>
<dbReference type="Pfam" id="PF13847">
    <property type="entry name" value="Methyltransf_31"/>
    <property type="match status" value="1"/>
</dbReference>
<dbReference type="CDD" id="cd02440">
    <property type="entry name" value="AdoMet_MTases"/>
    <property type="match status" value="1"/>
</dbReference>
<keyword evidence="3" id="KW-1185">Reference proteome</keyword>
<dbReference type="InterPro" id="IPR025714">
    <property type="entry name" value="Methyltranfer_dom"/>
</dbReference>
<dbReference type="GO" id="GO:0008168">
    <property type="term" value="F:methyltransferase activity"/>
    <property type="evidence" value="ECO:0007669"/>
    <property type="project" value="UniProtKB-KW"/>
</dbReference>
<comment type="caution">
    <text evidence="2">The sequence shown here is derived from an EMBL/GenBank/DDBJ whole genome shotgun (WGS) entry which is preliminary data.</text>
</comment>
<evidence type="ECO:0000259" key="1">
    <source>
        <dbReference type="Pfam" id="PF13847"/>
    </source>
</evidence>
<gene>
    <name evidence="2" type="ORF">I6U48_00815</name>
</gene>
<dbReference type="Proteomes" id="UP000694308">
    <property type="component" value="Unassembled WGS sequence"/>
</dbReference>
<dbReference type="RefSeq" id="WP_218318498.1">
    <property type="nucleotide sequence ID" value="NZ_JAEEGC010000004.1"/>
</dbReference>
<feature type="domain" description="Methyltransferase" evidence="1">
    <location>
        <begin position="34"/>
        <end position="156"/>
    </location>
</feature>
<keyword evidence="2" id="KW-0489">Methyltransferase</keyword>
<name>A0A949WPL3_9CLOT</name>
<proteinExistence type="predicted"/>
<evidence type="ECO:0000313" key="2">
    <source>
        <dbReference type="EMBL" id="MBV7271461.1"/>
    </source>
</evidence>
<dbReference type="GO" id="GO:0032259">
    <property type="term" value="P:methylation"/>
    <property type="evidence" value="ECO:0007669"/>
    <property type="project" value="UniProtKB-KW"/>
</dbReference>
<reference evidence="2" key="1">
    <citation type="submission" date="2020-12" db="EMBL/GenBank/DDBJ databases">
        <title>Clostridium thailandense sp. nov., a novel acetogenic bacterium isolated from peat land soil in Thailand.</title>
        <authorList>
            <person name="Chaikitkaew S."/>
            <person name="Birkeland N.K."/>
        </authorList>
    </citation>
    <scope>NUCLEOTIDE SEQUENCE</scope>
    <source>
        <strain evidence="2">PL3</strain>
    </source>
</reference>
<organism evidence="2 3">
    <name type="scientific">Clostridium thailandense</name>
    <dbReference type="NCBI Taxonomy" id="2794346"/>
    <lineage>
        <taxon>Bacteria</taxon>
        <taxon>Bacillati</taxon>
        <taxon>Bacillota</taxon>
        <taxon>Clostridia</taxon>
        <taxon>Eubacteriales</taxon>
        <taxon>Clostridiaceae</taxon>
        <taxon>Clostridium</taxon>
    </lineage>
</organism>
<evidence type="ECO:0000313" key="3">
    <source>
        <dbReference type="Proteomes" id="UP000694308"/>
    </source>
</evidence>
<dbReference type="EMBL" id="JAEEGC010000004">
    <property type="protein sequence ID" value="MBV7271461.1"/>
    <property type="molecule type" value="Genomic_DNA"/>
</dbReference>
<accession>A0A949WPL3</accession>
<protein>
    <submittedName>
        <fullName evidence="2">Class I SAM-dependent methyltransferase</fullName>
    </submittedName>
</protein>
<keyword evidence="2" id="KW-0808">Transferase</keyword>
<dbReference type="PANTHER" id="PTHR43861">
    <property type="entry name" value="TRANS-ACONITATE 2-METHYLTRANSFERASE-RELATED"/>
    <property type="match status" value="1"/>
</dbReference>